<dbReference type="Pfam" id="PF07508">
    <property type="entry name" value="Recombinase"/>
    <property type="match status" value="1"/>
</dbReference>
<dbReference type="GO" id="GO:0003677">
    <property type="term" value="F:DNA binding"/>
    <property type="evidence" value="ECO:0007669"/>
    <property type="project" value="InterPro"/>
</dbReference>
<evidence type="ECO:0000313" key="2">
    <source>
        <dbReference type="EMBL" id="SHN87264.1"/>
    </source>
</evidence>
<dbReference type="InterPro" id="IPR025827">
    <property type="entry name" value="Zn_ribbon_recom_dom"/>
</dbReference>
<accession>A0A1M7UWB3</accession>
<evidence type="ECO:0000313" key="3">
    <source>
        <dbReference type="Proteomes" id="UP000184010"/>
    </source>
</evidence>
<proteinExistence type="predicted"/>
<dbReference type="Proteomes" id="UP000184010">
    <property type="component" value="Unassembled WGS sequence"/>
</dbReference>
<dbReference type="Pfam" id="PF13408">
    <property type="entry name" value="Zn_ribbon_recom"/>
    <property type="match status" value="1"/>
</dbReference>
<dbReference type="InterPro" id="IPR050639">
    <property type="entry name" value="SSR_resolvase"/>
</dbReference>
<dbReference type="STRING" id="1121395.SAMN02745215_04829"/>
<keyword evidence="3" id="KW-1185">Reference proteome</keyword>
<dbReference type="Gene3D" id="3.90.1750.20">
    <property type="entry name" value="Putative Large Serine Recombinase, Chain B, Domain 2"/>
    <property type="match status" value="1"/>
</dbReference>
<dbReference type="InterPro" id="IPR011109">
    <property type="entry name" value="DNA_bind_recombinase_dom"/>
</dbReference>
<dbReference type="InterPro" id="IPR038109">
    <property type="entry name" value="DNA_bind_recomb_sf"/>
</dbReference>
<feature type="domain" description="Recombinase" evidence="1">
    <location>
        <begin position="5"/>
        <end position="120"/>
    </location>
</feature>
<dbReference type="EMBL" id="FRDN01000019">
    <property type="protein sequence ID" value="SHN87264.1"/>
    <property type="molecule type" value="Genomic_DNA"/>
</dbReference>
<dbReference type="AlphaFoldDB" id="A0A1M7UWB3"/>
<name>A0A1M7UWB3_9FIRM</name>
<evidence type="ECO:0000259" key="1">
    <source>
        <dbReference type="PROSITE" id="PS51737"/>
    </source>
</evidence>
<organism evidence="2 3">
    <name type="scientific">Desulfitobacterium chlororespirans DSM 11544</name>
    <dbReference type="NCBI Taxonomy" id="1121395"/>
    <lineage>
        <taxon>Bacteria</taxon>
        <taxon>Bacillati</taxon>
        <taxon>Bacillota</taxon>
        <taxon>Clostridia</taxon>
        <taxon>Eubacteriales</taxon>
        <taxon>Desulfitobacteriaceae</taxon>
        <taxon>Desulfitobacterium</taxon>
    </lineage>
</organism>
<gene>
    <name evidence="2" type="ORF">SAMN02745215_04829</name>
</gene>
<dbReference type="PANTHER" id="PTHR30461:SF23">
    <property type="entry name" value="DNA RECOMBINASE-RELATED"/>
    <property type="match status" value="1"/>
</dbReference>
<dbReference type="PANTHER" id="PTHR30461">
    <property type="entry name" value="DNA-INVERTASE FROM LAMBDOID PROPHAGE"/>
    <property type="match status" value="1"/>
</dbReference>
<reference evidence="3" key="1">
    <citation type="submission" date="2016-12" db="EMBL/GenBank/DDBJ databases">
        <authorList>
            <person name="Varghese N."/>
            <person name="Submissions S."/>
        </authorList>
    </citation>
    <scope>NUCLEOTIDE SEQUENCE [LARGE SCALE GENOMIC DNA]</scope>
    <source>
        <strain evidence="3">DSM 11544</strain>
    </source>
</reference>
<protein>
    <submittedName>
        <fullName evidence="2">Recombinase zinc beta ribbon domain-containing protein</fullName>
    </submittedName>
</protein>
<dbReference type="PROSITE" id="PS51737">
    <property type="entry name" value="RECOMBINASE_DNA_BIND"/>
    <property type="match status" value="1"/>
</dbReference>
<sequence length="210" mass="24080">MVYIPYGFVQKQDGIFVEPQQAEVVKEIFQRYLNGDSLGGIADFLFRHGISSPTGQEKWTRPAISKLLSNAKYIGYIISFEDYFAVQVDKGNRSNIDEDTNQRKATRYSSQNVLSSLLVCVECGAHYRRIPRPSGEVVWRCANKVEHGKKICQNAPSLSKDVIKEYLCTALNMAEWDEEAIKSAIERILIRHDGGLEIEYKHEMRHDLEY</sequence>
<dbReference type="GO" id="GO:0000150">
    <property type="term" value="F:DNA strand exchange activity"/>
    <property type="evidence" value="ECO:0007669"/>
    <property type="project" value="InterPro"/>
</dbReference>
<dbReference type="RefSeq" id="WP_072774921.1">
    <property type="nucleotide sequence ID" value="NZ_FRDN01000019.1"/>
</dbReference>